<reference evidence="1 2" key="1">
    <citation type="submission" date="2023-01" db="EMBL/GenBank/DDBJ databases">
        <title>Analysis of 21 Apiospora genomes using comparative genomics revels a genus with tremendous synthesis potential of carbohydrate active enzymes and secondary metabolites.</title>
        <authorList>
            <person name="Sorensen T."/>
        </authorList>
    </citation>
    <scope>NUCLEOTIDE SEQUENCE [LARGE SCALE GENOMIC DNA]</scope>
    <source>
        <strain evidence="1 2">CBS 117206</strain>
    </source>
</reference>
<evidence type="ECO:0008006" key="3">
    <source>
        <dbReference type="Google" id="ProtNLM"/>
    </source>
</evidence>
<dbReference type="AlphaFoldDB" id="A0AAW0QDH2"/>
<name>A0AAW0QDH2_9PEZI</name>
<dbReference type="Pfam" id="PF14388">
    <property type="entry name" value="DUF4419"/>
    <property type="match status" value="1"/>
</dbReference>
<protein>
    <recommendedName>
        <fullName evidence="3">DUF4419 domain-containing protein</fullName>
    </recommendedName>
</protein>
<keyword evidence="2" id="KW-1185">Reference proteome</keyword>
<dbReference type="PANTHER" id="PTHR31252:SF11">
    <property type="entry name" value="DUF4419 DOMAIN-CONTAINING PROTEIN"/>
    <property type="match status" value="1"/>
</dbReference>
<gene>
    <name evidence="1" type="ORF">PG999_010941</name>
</gene>
<accession>A0AAW0QDH2</accession>
<evidence type="ECO:0000313" key="2">
    <source>
        <dbReference type="Proteomes" id="UP001392437"/>
    </source>
</evidence>
<dbReference type="PANTHER" id="PTHR31252">
    <property type="entry name" value="DUF4419 DOMAIN-CONTAINING PROTEIN"/>
    <property type="match status" value="1"/>
</dbReference>
<comment type="caution">
    <text evidence="1">The sequence shown here is derived from an EMBL/GenBank/DDBJ whole genome shotgun (WGS) entry which is preliminary data.</text>
</comment>
<dbReference type="Proteomes" id="UP001392437">
    <property type="component" value="Unassembled WGS sequence"/>
</dbReference>
<evidence type="ECO:0000313" key="1">
    <source>
        <dbReference type="EMBL" id="KAK8100567.1"/>
    </source>
</evidence>
<sequence length="421" mass="46862">MPVTVKLAPHPANNWAGQAASSAEDLYQKSCPQQHALTGEIIKTSLDLTEKSQDRNISHSSNGFVDAARAAYNQHHHLSIRPDDVWLVIVNQISFFVNGHAEELRHFLVAHEGQKHLEVKGGMLDFAAMAQDMTHLIAANVKDPELRHWIMPSFSTTTDTDRVVGAILFMGALKKYFSYGFCAVCGIPSVTLLGEVEDWQEMLRRVDKIDAGMLGPKAKPFAAMLQPILQHMIMTFEASAHRDAVDHFWGTIATEHYMDSGIPYLTGWLTAFCYWDEQGNPKRLSDTSLFGGAAPFPRVDTVAIPQGFSSVNVHVNDYGNEYDATMIAGSVGIAATASSSASSALDSIQPVSGWWVCLQDKEKLLEEKRVEKKQLLADLSCFPEGEKRCENERHKILERLGKYEDVEVSLDDRGYEYDMDP</sequence>
<dbReference type="EMBL" id="JAQQWP010000009">
    <property type="protein sequence ID" value="KAK8100567.1"/>
    <property type="molecule type" value="Genomic_DNA"/>
</dbReference>
<dbReference type="InterPro" id="IPR025533">
    <property type="entry name" value="DUF4419"/>
</dbReference>
<proteinExistence type="predicted"/>
<organism evidence="1 2">
    <name type="scientific">Apiospora kogelbergensis</name>
    <dbReference type="NCBI Taxonomy" id="1337665"/>
    <lineage>
        <taxon>Eukaryota</taxon>
        <taxon>Fungi</taxon>
        <taxon>Dikarya</taxon>
        <taxon>Ascomycota</taxon>
        <taxon>Pezizomycotina</taxon>
        <taxon>Sordariomycetes</taxon>
        <taxon>Xylariomycetidae</taxon>
        <taxon>Amphisphaeriales</taxon>
        <taxon>Apiosporaceae</taxon>
        <taxon>Apiospora</taxon>
    </lineage>
</organism>